<dbReference type="Pfam" id="PF01494">
    <property type="entry name" value="FAD_binding_3"/>
    <property type="match status" value="2"/>
</dbReference>
<accession>A0ABT2QN84</accession>
<keyword evidence="1" id="KW-0285">Flavoprotein</keyword>
<protein>
    <submittedName>
        <fullName evidence="6">FAD-dependent monooxygenase</fullName>
    </submittedName>
</protein>
<keyword evidence="7" id="KW-1185">Reference proteome</keyword>
<dbReference type="PANTHER" id="PTHR46972">
    <property type="entry name" value="MONOOXYGENASE ASQM-RELATED"/>
    <property type="match status" value="1"/>
</dbReference>
<dbReference type="InterPro" id="IPR036188">
    <property type="entry name" value="FAD/NAD-bd_sf"/>
</dbReference>
<keyword evidence="4 6" id="KW-0503">Monooxygenase</keyword>
<evidence type="ECO:0000256" key="4">
    <source>
        <dbReference type="ARBA" id="ARBA00023033"/>
    </source>
</evidence>
<evidence type="ECO:0000256" key="3">
    <source>
        <dbReference type="ARBA" id="ARBA00023002"/>
    </source>
</evidence>
<feature type="domain" description="FAD-binding" evidence="5">
    <location>
        <begin position="150"/>
        <end position="324"/>
    </location>
</feature>
<evidence type="ECO:0000313" key="7">
    <source>
        <dbReference type="Proteomes" id="UP001209553"/>
    </source>
</evidence>
<name>A0ABT2QN84_9STAP</name>
<reference evidence="6 7" key="1">
    <citation type="journal article" date="2023" name="Int. J. Syst. Evol. Microbiol.">
        <title>Streptococcus sciuri sp. nov., Staphylococcus marylandisciuri sp. nov. and Staphylococcus americanisciuri sp. nov., isolated from faeces of eastern grey squirrel (Sciurus carolinensis).</title>
        <authorList>
            <person name="Volokhov D.V."/>
            <person name="Zagorodnyaya T.A."/>
            <person name="Furtak V.A."/>
            <person name="Nattanmai G."/>
            <person name="Randall L."/>
            <person name="Jose S."/>
            <person name="Gao Y."/>
            <person name="Eisenberg T."/>
            <person name="Delmonte P."/>
            <person name="Blom J."/>
            <person name="Mitchell K.K."/>
        </authorList>
    </citation>
    <scope>NUCLEOTIDE SEQUENCE [LARGE SCALE GENOMIC DNA]</scope>
    <source>
        <strain evidence="6 7">SQ8-PEA</strain>
    </source>
</reference>
<dbReference type="EMBL" id="JAOPKZ010000002">
    <property type="protein sequence ID" value="MCU5745433.1"/>
    <property type="molecule type" value="Genomic_DNA"/>
</dbReference>
<dbReference type="PANTHER" id="PTHR46972:SF1">
    <property type="entry name" value="FAD DEPENDENT OXIDOREDUCTASE DOMAIN-CONTAINING PROTEIN"/>
    <property type="match status" value="1"/>
</dbReference>
<evidence type="ECO:0000259" key="5">
    <source>
        <dbReference type="Pfam" id="PF01494"/>
    </source>
</evidence>
<dbReference type="PRINTS" id="PR00420">
    <property type="entry name" value="RNGMNOXGNASE"/>
</dbReference>
<comment type="caution">
    <text evidence="6">The sequence shown here is derived from an EMBL/GenBank/DDBJ whole genome shotgun (WGS) entry which is preliminary data.</text>
</comment>
<evidence type="ECO:0000256" key="1">
    <source>
        <dbReference type="ARBA" id="ARBA00022630"/>
    </source>
</evidence>
<evidence type="ECO:0000313" key="6">
    <source>
        <dbReference type="EMBL" id="MCU5745433.1"/>
    </source>
</evidence>
<organism evidence="6 7">
    <name type="scientific">Staphylococcus marylandisciuri</name>
    <dbReference type="NCBI Taxonomy" id="2981529"/>
    <lineage>
        <taxon>Bacteria</taxon>
        <taxon>Bacillati</taxon>
        <taxon>Bacillota</taxon>
        <taxon>Bacilli</taxon>
        <taxon>Bacillales</taxon>
        <taxon>Staphylococcaceae</taxon>
        <taxon>Staphylococcus</taxon>
    </lineage>
</organism>
<dbReference type="InterPro" id="IPR002938">
    <property type="entry name" value="FAD-bd"/>
</dbReference>
<dbReference type="Gene3D" id="3.50.50.60">
    <property type="entry name" value="FAD/NAD(P)-binding domain"/>
    <property type="match status" value="1"/>
</dbReference>
<dbReference type="RefSeq" id="WP_262854249.1">
    <property type="nucleotide sequence ID" value="NZ_JAOPKZ010000002.1"/>
</dbReference>
<evidence type="ECO:0000256" key="2">
    <source>
        <dbReference type="ARBA" id="ARBA00022827"/>
    </source>
</evidence>
<keyword evidence="2" id="KW-0274">FAD</keyword>
<feature type="domain" description="FAD-binding" evidence="5">
    <location>
        <begin position="8"/>
        <end position="50"/>
    </location>
</feature>
<gene>
    <name evidence="6" type="ORF">N9R04_01690</name>
</gene>
<sequence length="381" mass="43069">MNIKEIDKVAIIGGGPGGLMLGLLLQQRDIPFTIYEKGAQNVNTDRGGSLDIHEESGQLAIHRANLTEEFKSLVRFEGEDTKVVAPDGQVTYKEVVDANEEGGRPEIDRGELCDLIMKHIDQRNIRYQYQFERMESAADSKKIVHFTNGDSITADLVIGVDGAFSKVRPYLTSHDIEYTGISMVELNIDRAQEDYPQLYEYNQRGKMMALGGDRALLAQLNGDGRIKVYVSFRTDATQLDYYKSLSLAELQDQLLNDFADWAPELQDYIKCAGEEVYYRRIYKLPIGLTWKSDQRLTLLGDAAHLMSPFAGEGVNTALYDAFLFDQAIEHNTRIEDVIHEYEEAMYLSSSKSAQESQDNLEFMFSDHAASKMGDFFKSDLE</sequence>
<proteinExistence type="predicted"/>
<keyword evidence="3" id="KW-0560">Oxidoreductase</keyword>
<dbReference type="Proteomes" id="UP001209553">
    <property type="component" value="Unassembled WGS sequence"/>
</dbReference>
<dbReference type="GO" id="GO:0004497">
    <property type="term" value="F:monooxygenase activity"/>
    <property type="evidence" value="ECO:0007669"/>
    <property type="project" value="UniProtKB-KW"/>
</dbReference>
<dbReference type="SUPFAM" id="SSF51905">
    <property type="entry name" value="FAD/NAD(P)-binding domain"/>
    <property type="match status" value="1"/>
</dbReference>